<feature type="domain" description="3-dehydroquinate synthase N-terminal" evidence="9">
    <location>
        <begin position="87"/>
        <end position="198"/>
    </location>
</feature>
<accession>A0A495XJW0</accession>
<reference evidence="11 12" key="1">
    <citation type="submission" date="2018-10" db="EMBL/GenBank/DDBJ databases">
        <title>Sequencing the genomes of 1000 actinobacteria strains.</title>
        <authorList>
            <person name="Klenk H.-P."/>
        </authorList>
    </citation>
    <scope>NUCLEOTIDE SEQUENCE [LARGE SCALE GENOMIC DNA]</scope>
    <source>
        <strain evidence="11 12">DSM 43911</strain>
    </source>
</reference>
<evidence type="ECO:0000256" key="1">
    <source>
        <dbReference type="ARBA" id="ARBA00001911"/>
    </source>
</evidence>
<evidence type="ECO:0000313" key="11">
    <source>
        <dbReference type="EMBL" id="RKT72693.1"/>
    </source>
</evidence>
<dbReference type="SUPFAM" id="SSF56796">
    <property type="entry name" value="Dehydroquinate synthase-like"/>
    <property type="match status" value="1"/>
</dbReference>
<sequence>MGGRGLRVNHGRGLPGWTISAEAPARYDVVVVEDVFDPANTALADTSAAAYPVTSRRFVVVDANVDRLHGRRIRAYLDHHGITDDPMVLPVAEERKTMATVAAVADAVGAFGIDRHQPIIAIGGGVLLDVVGVVASLYRRGTPYIRVPTTLVGLVDAGVGAKTGVNHGDHKNLFGAYHPPVAALLDRTLLATLDERHLVNGLAEVLKIALVRDAELFELIARDGAELVRDRFRTGGAEVLDRAVDGMLCELADNLWEHRLDRLVDFGHSISPVLEMKALPELLHGEAVAVDMALFTVVAARRGLLEPADRDRILDVLRATGLPVSHELLGPALLREGLAATTRHRGGRQRLPLPTGIGSAVFCDDVTEGELAVAAKELGELR</sequence>
<dbReference type="InterPro" id="IPR056179">
    <property type="entry name" value="DHQS_C"/>
</dbReference>
<dbReference type="Gene3D" id="3.40.50.1970">
    <property type="match status" value="1"/>
</dbReference>
<keyword evidence="5" id="KW-0456">Lyase</keyword>
<evidence type="ECO:0000259" key="10">
    <source>
        <dbReference type="Pfam" id="PF24621"/>
    </source>
</evidence>
<organism evidence="11 12">
    <name type="scientific">Saccharothrix variisporea</name>
    <dbReference type="NCBI Taxonomy" id="543527"/>
    <lineage>
        <taxon>Bacteria</taxon>
        <taxon>Bacillati</taxon>
        <taxon>Actinomycetota</taxon>
        <taxon>Actinomycetes</taxon>
        <taxon>Pseudonocardiales</taxon>
        <taxon>Pseudonocardiaceae</taxon>
        <taxon>Saccharothrix</taxon>
    </lineage>
</organism>
<keyword evidence="2" id="KW-0479">Metal-binding</keyword>
<evidence type="ECO:0000256" key="7">
    <source>
        <dbReference type="ARBA" id="ARBA00024060"/>
    </source>
</evidence>
<dbReference type="InterPro" id="IPR050071">
    <property type="entry name" value="Dehydroquinate_synthase"/>
</dbReference>
<dbReference type="Gene3D" id="1.20.1090.10">
    <property type="entry name" value="Dehydroquinate synthase-like - alpha domain"/>
    <property type="match status" value="1"/>
</dbReference>
<dbReference type="Proteomes" id="UP000272729">
    <property type="component" value="Unassembled WGS sequence"/>
</dbReference>
<evidence type="ECO:0000256" key="6">
    <source>
        <dbReference type="ARBA" id="ARBA00023993"/>
    </source>
</evidence>
<comment type="caution">
    <text evidence="11">The sequence shown here is derived from an EMBL/GenBank/DDBJ whole genome shotgun (WGS) entry which is preliminary data.</text>
</comment>
<evidence type="ECO:0000256" key="3">
    <source>
        <dbReference type="ARBA" id="ARBA00022741"/>
    </source>
</evidence>
<evidence type="ECO:0000256" key="8">
    <source>
        <dbReference type="ARBA" id="ARBA00024092"/>
    </source>
</evidence>
<evidence type="ECO:0000313" key="12">
    <source>
        <dbReference type="Proteomes" id="UP000272729"/>
    </source>
</evidence>
<dbReference type="PANTHER" id="PTHR43622">
    <property type="entry name" value="3-DEHYDROQUINATE SYNTHASE"/>
    <property type="match status" value="1"/>
</dbReference>
<comment type="cofactor">
    <cofactor evidence="1">
        <name>NAD(+)</name>
        <dbReference type="ChEBI" id="CHEBI:57540"/>
    </cofactor>
</comment>
<name>A0A495XJW0_9PSEU</name>
<feature type="domain" description="3-dehydroquinate synthase C-terminal" evidence="10">
    <location>
        <begin position="201"/>
        <end position="327"/>
    </location>
</feature>
<dbReference type="GO" id="GO:0017000">
    <property type="term" value="P:antibiotic biosynthetic process"/>
    <property type="evidence" value="ECO:0007669"/>
    <property type="project" value="InterPro"/>
</dbReference>
<evidence type="ECO:0000256" key="2">
    <source>
        <dbReference type="ARBA" id="ARBA00022723"/>
    </source>
</evidence>
<dbReference type="GO" id="GO:0000166">
    <property type="term" value="F:nucleotide binding"/>
    <property type="evidence" value="ECO:0007669"/>
    <property type="project" value="UniProtKB-KW"/>
</dbReference>
<evidence type="ECO:0000259" key="9">
    <source>
        <dbReference type="Pfam" id="PF01761"/>
    </source>
</evidence>
<dbReference type="EMBL" id="RBXR01000001">
    <property type="protein sequence ID" value="RKT72693.1"/>
    <property type="molecule type" value="Genomic_DNA"/>
</dbReference>
<dbReference type="GO" id="GO:0003856">
    <property type="term" value="F:3-dehydroquinate synthase activity"/>
    <property type="evidence" value="ECO:0007669"/>
    <property type="project" value="TreeGrafter"/>
</dbReference>
<dbReference type="GO" id="GO:0046872">
    <property type="term" value="F:metal ion binding"/>
    <property type="evidence" value="ECO:0007669"/>
    <property type="project" value="UniProtKB-KW"/>
</dbReference>
<dbReference type="InterPro" id="IPR030960">
    <property type="entry name" value="DHQS/DOIS_N"/>
</dbReference>
<gene>
    <name evidence="11" type="ORF">DFJ66_6017</name>
</gene>
<dbReference type="PANTHER" id="PTHR43622:SF3">
    <property type="entry name" value="2-EPI-5-EPI-VALIOLONE SYNTHASE"/>
    <property type="match status" value="1"/>
</dbReference>
<keyword evidence="12" id="KW-1185">Reference proteome</keyword>
<dbReference type="CDD" id="cd08199">
    <property type="entry name" value="EEVS"/>
    <property type="match status" value="1"/>
</dbReference>
<proteinExistence type="predicted"/>
<dbReference type="AlphaFoldDB" id="A0A495XJW0"/>
<dbReference type="Pfam" id="PF24621">
    <property type="entry name" value="DHQS_C"/>
    <property type="match status" value="1"/>
</dbReference>
<keyword evidence="3" id="KW-0547">Nucleotide-binding</keyword>
<dbReference type="Pfam" id="PF01761">
    <property type="entry name" value="DHQ_synthase"/>
    <property type="match status" value="1"/>
</dbReference>
<dbReference type="EC" id="4.2.3.152" evidence="7"/>
<comment type="catalytic activity">
    <reaction evidence="6">
        <text>D-sedoheptulose 7-phosphate = 2-epi-5-epi-valiolone + phosphate</text>
        <dbReference type="Rhea" id="RHEA:44184"/>
        <dbReference type="ChEBI" id="CHEBI:43474"/>
        <dbReference type="ChEBI" id="CHEBI:57483"/>
        <dbReference type="ChEBI" id="CHEBI:84187"/>
        <dbReference type="EC" id="4.2.3.152"/>
    </reaction>
</comment>
<dbReference type="OrthoDB" id="9806583at2"/>
<evidence type="ECO:0000256" key="5">
    <source>
        <dbReference type="ARBA" id="ARBA00023239"/>
    </source>
</evidence>
<evidence type="ECO:0000256" key="4">
    <source>
        <dbReference type="ARBA" id="ARBA00023027"/>
    </source>
</evidence>
<dbReference type="InterPro" id="IPR035872">
    <property type="entry name" value="EEVS-like"/>
</dbReference>
<protein>
    <recommendedName>
        <fullName evidence="8">2-epi-5-epi-valiolone synthase</fullName>
        <ecNumber evidence="7">4.2.3.152</ecNumber>
    </recommendedName>
</protein>
<keyword evidence="4" id="KW-0520">NAD</keyword>